<evidence type="ECO:0000313" key="2">
    <source>
        <dbReference type="EMBL" id="GFP29106.1"/>
    </source>
</evidence>
<dbReference type="EMBL" id="BLRZ01000001">
    <property type="protein sequence ID" value="GFP29106.1"/>
    <property type="molecule type" value="Genomic_DNA"/>
</dbReference>
<protein>
    <recommendedName>
        <fullName evidence="1">HTH cro/C1-type domain-containing protein</fullName>
    </recommendedName>
</protein>
<dbReference type="PROSITE" id="PS50943">
    <property type="entry name" value="HTH_CROC1"/>
    <property type="match status" value="1"/>
</dbReference>
<proteinExistence type="predicted"/>
<comment type="caution">
    <text evidence="2">The sequence shown here is derived from an EMBL/GenBank/DDBJ whole genome shotgun (WGS) entry which is preliminary data.</text>
</comment>
<dbReference type="InterPro" id="IPR001387">
    <property type="entry name" value="Cro/C1-type_HTH"/>
</dbReference>
<dbReference type="RefSeq" id="WP_176235205.1">
    <property type="nucleotide sequence ID" value="NZ_BLRU01000013.1"/>
</dbReference>
<feature type="domain" description="HTH cro/C1-type" evidence="1">
    <location>
        <begin position="5"/>
        <end position="37"/>
    </location>
</feature>
<evidence type="ECO:0000259" key="1">
    <source>
        <dbReference type="PROSITE" id="PS50943"/>
    </source>
</evidence>
<accession>A0A6V8PE56</accession>
<name>A0A6V8PE56_9ACTN</name>
<dbReference type="SUPFAM" id="SSF47413">
    <property type="entry name" value="lambda repressor-like DNA-binding domains"/>
    <property type="match status" value="1"/>
</dbReference>
<dbReference type="AlphaFoldDB" id="A0A6V8PE56"/>
<organism evidence="2 3">
    <name type="scientific">Candidatus Hakubella thermalkaliphila</name>
    <dbReference type="NCBI Taxonomy" id="2754717"/>
    <lineage>
        <taxon>Bacteria</taxon>
        <taxon>Bacillati</taxon>
        <taxon>Actinomycetota</taxon>
        <taxon>Actinomycetota incertae sedis</taxon>
        <taxon>Candidatus Hakubellales</taxon>
        <taxon>Candidatus Hakubellaceae</taxon>
        <taxon>Candidatus Hakubella</taxon>
    </lineage>
</organism>
<sequence length="40" mass="4455">MRCNTTLTRIELNVITRPTIQTVVKIATGLDVSLDDLVKL</sequence>
<dbReference type="InterPro" id="IPR010982">
    <property type="entry name" value="Lambda_DNA-bd_dom_sf"/>
</dbReference>
<dbReference type="Pfam" id="PF01381">
    <property type="entry name" value="HTH_3"/>
    <property type="match status" value="1"/>
</dbReference>
<dbReference type="Proteomes" id="UP000588083">
    <property type="component" value="Unassembled WGS sequence"/>
</dbReference>
<dbReference type="GO" id="GO:0003677">
    <property type="term" value="F:DNA binding"/>
    <property type="evidence" value="ECO:0007669"/>
    <property type="project" value="InterPro"/>
</dbReference>
<evidence type="ECO:0000313" key="3">
    <source>
        <dbReference type="Proteomes" id="UP000588083"/>
    </source>
</evidence>
<reference evidence="2 3" key="1">
    <citation type="journal article" date="2020" name="Front. Microbiol.">
        <title>Single-cell genomics of novel Actinobacteria with the Wood-Ljungdahl pathway discovered in a serpentinizing system.</title>
        <authorList>
            <person name="Merino N."/>
            <person name="Kawai M."/>
            <person name="Boyd E.S."/>
            <person name="Colman D.R."/>
            <person name="McGlynn S.E."/>
            <person name="Nealson K.H."/>
            <person name="Kurokawa K."/>
            <person name="Hongoh Y."/>
        </authorList>
    </citation>
    <scope>NUCLEOTIDE SEQUENCE [LARGE SCALE GENOMIC DNA]</scope>
    <source>
        <strain evidence="2 3">S34</strain>
    </source>
</reference>
<gene>
    <name evidence="2" type="ORF">HKBW3S34_00024</name>
</gene>
<dbReference type="Gene3D" id="1.10.260.40">
    <property type="entry name" value="lambda repressor-like DNA-binding domains"/>
    <property type="match status" value="1"/>
</dbReference>
<keyword evidence="3" id="KW-1185">Reference proteome</keyword>